<keyword evidence="6" id="KW-1185">Reference proteome</keyword>
<gene>
    <name evidence="5" type="ORF">G7Y89_g400</name>
</gene>
<feature type="region of interest" description="Disordered" evidence="3">
    <location>
        <begin position="427"/>
        <end position="447"/>
    </location>
</feature>
<dbReference type="AlphaFoldDB" id="A0A8H4S000"/>
<feature type="compositionally biased region" description="Basic and acidic residues" evidence="3">
    <location>
        <begin position="164"/>
        <end position="177"/>
    </location>
</feature>
<feature type="compositionally biased region" description="Acidic residues" evidence="3">
    <location>
        <begin position="486"/>
        <end position="498"/>
    </location>
</feature>
<evidence type="ECO:0000256" key="1">
    <source>
        <dbReference type="ARBA" id="ARBA00004123"/>
    </source>
</evidence>
<dbReference type="GO" id="GO:0005634">
    <property type="term" value="C:nucleus"/>
    <property type="evidence" value="ECO:0007669"/>
    <property type="project" value="UniProtKB-SubCell"/>
</dbReference>
<feature type="region of interest" description="Disordered" evidence="3">
    <location>
        <begin position="293"/>
        <end position="313"/>
    </location>
</feature>
<evidence type="ECO:0000256" key="2">
    <source>
        <dbReference type="ARBA" id="ARBA00023242"/>
    </source>
</evidence>
<dbReference type="SUPFAM" id="SSF57701">
    <property type="entry name" value="Zn2/Cys6 DNA-binding domain"/>
    <property type="match status" value="1"/>
</dbReference>
<dbReference type="GO" id="GO:0000981">
    <property type="term" value="F:DNA-binding transcription factor activity, RNA polymerase II-specific"/>
    <property type="evidence" value="ECO:0007669"/>
    <property type="project" value="InterPro"/>
</dbReference>
<comment type="subcellular location">
    <subcellularLocation>
        <location evidence="1">Nucleus</location>
    </subcellularLocation>
</comment>
<dbReference type="OrthoDB" id="3364175at2759"/>
<accession>A0A8H4S000</accession>
<dbReference type="Gene3D" id="4.10.240.10">
    <property type="entry name" value="Zn(2)-C6 fungal-type DNA-binding domain"/>
    <property type="match status" value="1"/>
</dbReference>
<proteinExistence type="predicted"/>
<evidence type="ECO:0000313" key="5">
    <source>
        <dbReference type="EMBL" id="KAF4637687.1"/>
    </source>
</evidence>
<feature type="compositionally biased region" description="Basic and acidic residues" evidence="3">
    <location>
        <begin position="141"/>
        <end position="158"/>
    </location>
</feature>
<dbReference type="GO" id="GO:0008270">
    <property type="term" value="F:zinc ion binding"/>
    <property type="evidence" value="ECO:0007669"/>
    <property type="project" value="InterPro"/>
</dbReference>
<feature type="region of interest" description="Disordered" evidence="3">
    <location>
        <begin position="482"/>
        <end position="510"/>
    </location>
</feature>
<dbReference type="PROSITE" id="PS00463">
    <property type="entry name" value="ZN2_CY6_FUNGAL_1"/>
    <property type="match status" value="1"/>
</dbReference>
<comment type="caution">
    <text evidence="5">The sequence shown here is derived from an EMBL/GenBank/DDBJ whole genome shotgun (WGS) entry which is preliminary data.</text>
</comment>
<dbReference type="PROSITE" id="PS50048">
    <property type="entry name" value="ZN2_CY6_FUNGAL_2"/>
    <property type="match status" value="1"/>
</dbReference>
<dbReference type="PANTHER" id="PTHR31001:SF85">
    <property type="entry name" value="ZN(II)2CYS6 TRANSCRIPTION FACTOR (EUROFUNG)"/>
    <property type="match status" value="1"/>
</dbReference>
<dbReference type="InterPro" id="IPR036864">
    <property type="entry name" value="Zn2-C6_fun-type_DNA-bd_sf"/>
</dbReference>
<feature type="domain" description="Zn(2)-C6 fungal-type" evidence="4">
    <location>
        <begin position="360"/>
        <end position="390"/>
    </location>
</feature>
<sequence>MRAIYDPLHARGISAMSLTIYHSEVYLWGTTNGSIMLANLSFGPETKYKARMIAVAPFGIQNCENLRLCFPSSKDEPFIIVGQGTSFLRKDGRMGCNPQWPMTLTVKEEGSPSTPKNETENENVEVKDTEDNSELNTTHSSTEDVSKRKEAKDRDIQDASKILDANEHTEEGLKGVETDIGNPDTTMEPMNGEDNQRVDMDVAADIEDIGFNNDNTGNIQNSKIAKMRNATSIESIKPPLLYDLHTISKRDSQENNQSINKPFTAEKEGIGDIGSSRESDKLVDEYTFQVKEIKTSADNSSRTHHEPQPEANHNYSFPMGLLAMLGVLVLSYLMSPARASPTNLGANCNGDSHLPPMPYTCLSCAKRKVKCDKATPMCSRCRKGKLECFYQAPSSRRRKRRLSGDADINERLARYERILHQHGLLPQDADTLPSTEEIPQEPLPHHGNELEMSITGKLLAGQGKSRYIDNIFWSNLGGDEMQRMSDEEEEEEDDDDEVVAGTPGVSHRIL</sequence>
<dbReference type="PANTHER" id="PTHR31001">
    <property type="entry name" value="UNCHARACTERIZED TRANSCRIPTIONAL REGULATORY PROTEIN"/>
    <property type="match status" value="1"/>
</dbReference>
<reference evidence="5 6" key="1">
    <citation type="submission" date="2020-03" db="EMBL/GenBank/DDBJ databases">
        <title>Draft Genome Sequence of Cudoniella acicularis.</title>
        <authorList>
            <person name="Buettner E."/>
            <person name="Kellner H."/>
        </authorList>
    </citation>
    <scope>NUCLEOTIDE SEQUENCE [LARGE SCALE GENOMIC DNA]</scope>
    <source>
        <strain evidence="5 6">DSM 108380</strain>
    </source>
</reference>
<dbReference type="Pfam" id="PF00172">
    <property type="entry name" value="Zn_clus"/>
    <property type="match status" value="1"/>
</dbReference>
<evidence type="ECO:0000256" key="3">
    <source>
        <dbReference type="SAM" id="MobiDB-lite"/>
    </source>
</evidence>
<dbReference type="InterPro" id="IPR001138">
    <property type="entry name" value="Zn2Cys6_DnaBD"/>
</dbReference>
<evidence type="ECO:0000313" key="6">
    <source>
        <dbReference type="Proteomes" id="UP000566819"/>
    </source>
</evidence>
<evidence type="ECO:0000259" key="4">
    <source>
        <dbReference type="PROSITE" id="PS50048"/>
    </source>
</evidence>
<protein>
    <recommendedName>
        <fullName evidence="4">Zn(2)-C6 fungal-type domain-containing protein</fullName>
    </recommendedName>
</protein>
<dbReference type="SMART" id="SM00066">
    <property type="entry name" value="GAL4"/>
    <property type="match status" value="1"/>
</dbReference>
<feature type="region of interest" description="Disordered" evidence="3">
    <location>
        <begin position="98"/>
        <end position="193"/>
    </location>
</feature>
<organism evidence="5 6">
    <name type="scientific">Cudoniella acicularis</name>
    <dbReference type="NCBI Taxonomy" id="354080"/>
    <lineage>
        <taxon>Eukaryota</taxon>
        <taxon>Fungi</taxon>
        <taxon>Dikarya</taxon>
        <taxon>Ascomycota</taxon>
        <taxon>Pezizomycotina</taxon>
        <taxon>Leotiomycetes</taxon>
        <taxon>Helotiales</taxon>
        <taxon>Tricladiaceae</taxon>
        <taxon>Cudoniella</taxon>
    </lineage>
</organism>
<dbReference type="Proteomes" id="UP000566819">
    <property type="component" value="Unassembled WGS sequence"/>
</dbReference>
<keyword evidence="2" id="KW-0539">Nucleus</keyword>
<dbReference type="EMBL" id="JAAMPI010000014">
    <property type="protein sequence ID" value="KAF4637687.1"/>
    <property type="molecule type" value="Genomic_DNA"/>
</dbReference>
<dbReference type="InterPro" id="IPR050613">
    <property type="entry name" value="Sec_Metabolite_Reg"/>
</dbReference>
<feature type="compositionally biased region" description="Basic and acidic residues" evidence="3">
    <location>
        <begin position="293"/>
        <end position="308"/>
    </location>
</feature>
<name>A0A8H4S000_9HELO</name>
<dbReference type="CDD" id="cd00067">
    <property type="entry name" value="GAL4"/>
    <property type="match status" value="1"/>
</dbReference>